<evidence type="ECO:0000313" key="1">
    <source>
        <dbReference type="EMBL" id="PKU45443.1"/>
    </source>
</evidence>
<dbReference type="Proteomes" id="UP000233556">
    <property type="component" value="Unassembled WGS sequence"/>
</dbReference>
<evidence type="ECO:0000313" key="2">
    <source>
        <dbReference type="Proteomes" id="UP000233556"/>
    </source>
</evidence>
<sequence>MNQQCAQVAKMANSILACIRSSVASRSRAVMVPPYWALIIDKDVKENWPQYRALGDTTRDQPPTIELHSPPLSGPGLQPVFNPVESPPVQAMGSQFLQEDTVGDCIKDLTKVQVNNVHSLSLIHQAGHFVIEGDPILVD</sequence>
<organism evidence="1 2">
    <name type="scientific">Limosa lapponica baueri</name>
    <dbReference type="NCBI Taxonomy" id="1758121"/>
    <lineage>
        <taxon>Eukaryota</taxon>
        <taxon>Metazoa</taxon>
        <taxon>Chordata</taxon>
        <taxon>Craniata</taxon>
        <taxon>Vertebrata</taxon>
        <taxon>Euteleostomi</taxon>
        <taxon>Archelosauria</taxon>
        <taxon>Archosauria</taxon>
        <taxon>Dinosauria</taxon>
        <taxon>Saurischia</taxon>
        <taxon>Theropoda</taxon>
        <taxon>Coelurosauria</taxon>
        <taxon>Aves</taxon>
        <taxon>Neognathae</taxon>
        <taxon>Neoaves</taxon>
        <taxon>Charadriiformes</taxon>
        <taxon>Scolopacidae</taxon>
        <taxon>Limosa</taxon>
    </lineage>
</organism>
<accession>A0A2I0UHB6</accession>
<keyword evidence="2" id="KW-1185">Reference proteome</keyword>
<reference evidence="2" key="2">
    <citation type="submission" date="2017-12" db="EMBL/GenBank/DDBJ databases">
        <title>Genome sequence of the Bar-tailed Godwit (Limosa lapponica baueri).</title>
        <authorList>
            <person name="Lima N.C.B."/>
            <person name="Parody-Merino A.M."/>
            <person name="Battley P.F."/>
            <person name="Fidler A.E."/>
            <person name="Prosdocimi F."/>
        </authorList>
    </citation>
    <scope>NUCLEOTIDE SEQUENCE [LARGE SCALE GENOMIC DNA]</scope>
</reference>
<gene>
    <name evidence="1" type="ORF">llap_4266</name>
</gene>
<proteinExistence type="predicted"/>
<dbReference type="AlphaFoldDB" id="A0A2I0UHB6"/>
<name>A0A2I0UHB6_LIMLA</name>
<dbReference type="OrthoDB" id="9400281at2759"/>
<reference evidence="2" key="1">
    <citation type="submission" date="2017-11" db="EMBL/GenBank/DDBJ databases">
        <authorList>
            <person name="Lima N.C."/>
            <person name="Parody-Merino A.M."/>
            <person name="Battley P.F."/>
            <person name="Fidler A.E."/>
            <person name="Prosdocimi F."/>
        </authorList>
    </citation>
    <scope>NUCLEOTIDE SEQUENCE [LARGE SCALE GENOMIC DNA]</scope>
</reference>
<dbReference type="EMBL" id="KZ505760">
    <property type="protein sequence ID" value="PKU45443.1"/>
    <property type="molecule type" value="Genomic_DNA"/>
</dbReference>
<protein>
    <submittedName>
        <fullName evidence="1">Uncharacterized protein</fullName>
    </submittedName>
</protein>